<dbReference type="EMBL" id="LAZR01004030">
    <property type="protein sequence ID" value="KKN12455.1"/>
    <property type="molecule type" value="Genomic_DNA"/>
</dbReference>
<evidence type="ECO:0000313" key="1">
    <source>
        <dbReference type="EMBL" id="KKN12455.1"/>
    </source>
</evidence>
<accession>A0A0F9MYP7</accession>
<sequence>MERLRKYEIRFYVKNGDSYDYFTWERFAPDVYEAQKSARAAIEREYGEPAYLSVELVA</sequence>
<dbReference type="AlphaFoldDB" id="A0A0F9MYP7"/>
<proteinExistence type="predicted"/>
<protein>
    <submittedName>
        <fullName evidence="1">Uncharacterized protein</fullName>
    </submittedName>
</protein>
<name>A0A0F9MYP7_9ZZZZ</name>
<gene>
    <name evidence="1" type="ORF">LCGC14_1016220</name>
</gene>
<reference evidence="1" key="1">
    <citation type="journal article" date="2015" name="Nature">
        <title>Complex archaea that bridge the gap between prokaryotes and eukaryotes.</title>
        <authorList>
            <person name="Spang A."/>
            <person name="Saw J.H."/>
            <person name="Jorgensen S.L."/>
            <person name="Zaremba-Niedzwiedzka K."/>
            <person name="Martijn J."/>
            <person name="Lind A.E."/>
            <person name="van Eijk R."/>
            <person name="Schleper C."/>
            <person name="Guy L."/>
            <person name="Ettema T.J."/>
        </authorList>
    </citation>
    <scope>NUCLEOTIDE SEQUENCE</scope>
</reference>
<comment type="caution">
    <text evidence="1">The sequence shown here is derived from an EMBL/GenBank/DDBJ whole genome shotgun (WGS) entry which is preliminary data.</text>
</comment>
<organism evidence="1">
    <name type="scientific">marine sediment metagenome</name>
    <dbReference type="NCBI Taxonomy" id="412755"/>
    <lineage>
        <taxon>unclassified sequences</taxon>
        <taxon>metagenomes</taxon>
        <taxon>ecological metagenomes</taxon>
    </lineage>
</organism>